<keyword evidence="4" id="KW-1185">Reference proteome</keyword>
<reference evidence="3 4" key="2">
    <citation type="submission" date="2016-10" db="EMBL/GenBank/DDBJ databases">
        <authorList>
            <person name="Varghese N."/>
            <person name="Submissions S."/>
        </authorList>
    </citation>
    <scope>NUCLEOTIDE SEQUENCE</scope>
    <source>
        <strain evidence="3">BP1-145</strain>
        <strain evidence="4">BP1-148</strain>
    </source>
</reference>
<evidence type="ECO:0008006" key="6">
    <source>
        <dbReference type="Google" id="ProtNLM"/>
    </source>
</evidence>
<feature type="transmembrane region" description="Helical" evidence="1">
    <location>
        <begin position="83"/>
        <end position="102"/>
    </location>
</feature>
<dbReference type="EMBL" id="FNIW01000002">
    <property type="protein sequence ID" value="SDN74536.1"/>
    <property type="molecule type" value="Genomic_DNA"/>
</dbReference>
<feature type="transmembrane region" description="Helical" evidence="1">
    <location>
        <begin position="38"/>
        <end position="63"/>
    </location>
</feature>
<keyword evidence="1" id="KW-0812">Transmembrane</keyword>
<dbReference type="RefSeq" id="WP_176756902.1">
    <property type="nucleotide sequence ID" value="NZ_CP091790.1"/>
</dbReference>
<accession>A0A1H0DWY6</accession>
<accession>A0A1G7UZN5</accession>
<evidence type="ECO:0000313" key="5">
    <source>
        <dbReference type="Proteomes" id="UP000199134"/>
    </source>
</evidence>
<dbReference type="Pfam" id="PF16479">
    <property type="entry name" value="DUF5056"/>
    <property type="match status" value="1"/>
</dbReference>
<sequence>MTEINDQLLEQFFQPAKAVKVEDNGFTERVMRKVPYNAVCLSHLWTLFCVLLGIVAFVVFVGWQPIFRGILTLLNTNIGDLHPVPIFMTAGVLISLAVVELVQKMERLQI</sequence>
<proteinExistence type="predicted"/>
<gene>
    <name evidence="3" type="ORF">SAMN04487900_102192</name>
    <name evidence="2" type="ORF">SAMN04487901_10536</name>
</gene>
<keyword evidence="1" id="KW-1133">Transmembrane helix</keyword>
<evidence type="ECO:0000256" key="1">
    <source>
        <dbReference type="SAM" id="Phobius"/>
    </source>
</evidence>
<protein>
    <recommendedName>
        <fullName evidence="6">DUF5056 domain-containing protein</fullName>
    </recommendedName>
</protein>
<organism evidence="3 5">
    <name type="scientific">Prevotella communis</name>
    <dbReference type="NCBI Taxonomy" id="2913614"/>
    <lineage>
        <taxon>Bacteria</taxon>
        <taxon>Pseudomonadati</taxon>
        <taxon>Bacteroidota</taxon>
        <taxon>Bacteroidia</taxon>
        <taxon>Bacteroidales</taxon>
        <taxon>Prevotellaceae</taxon>
        <taxon>Prevotella</taxon>
    </lineage>
</organism>
<dbReference type="InterPro" id="IPR032129">
    <property type="entry name" value="DUF5056"/>
</dbReference>
<dbReference type="STRING" id="645274.SAMN04487901_10536"/>
<name>A0A1H0DWY6_9BACT</name>
<reference evidence="2 5" key="1">
    <citation type="submission" date="2016-10" db="EMBL/GenBank/DDBJ databases">
        <authorList>
            <person name="de Groot N.N."/>
        </authorList>
    </citation>
    <scope>NUCLEOTIDE SEQUENCE [LARGE SCALE GENOMIC DNA]</scope>
    <source>
        <strain evidence="5">BP1-145</strain>
        <strain evidence="2">BP1-148</strain>
    </source>
</reference>
<dbReference type="AlphaFoldDB" id="A0A1H0DWY6"/>
<keyword evidence="1" id="KW-0472">Membrane</keyword>
<dbReference type="Proteomes" id="UP000198779">
    <property type="component" value="Unassembled WGS sequence"/>
</dbReference>
<dbReference type="Proteomes" id="UP000199134">
    <property type="component" value="Unassembled WGS sequence"/>
</dbReference>
<dbReference type="EMBL" id="FNCQ01000005">
    <property type="protein sequence ID" value="SDG52966.1"/>
    <property type="molecule type" value="Genomic_DNA"/>
</dbReference>
<evidence type="ECO:0000313" key="2">
    <source>
        <dbReference type="EMBL" id="SDG52966.1"/>
    </source>
</evidence>
<evidence type="ECO:0000313" key="4">
    <source>
        <dbReference type="Proteomes" id="UP000198779"/>
    </source>
</evidence>
<evidence type="ECO:0000313" key="3">
    <source>
        <dbReference type="EMBL" id="SDN74536.1"/>
    </source>
</evidence>